<sequence length="502" mass="56117">MTAAHYIIHRVNLEIEAPDEQEAGRLQDEAAHIFYNQILPGLEQLLDRLVPDETVVCIDTLNLVLDPLDADTFSEEFGSSVLSALQKRFEHVADTALGRVAQGPDEHLIVRTPVQRTFDTLLHFLATGQLPWWSERVFDFWDKDTLDILLLHVQQTGPAAASSLLVLLATDTSATKRLLLQFPLAFVDRLIRLLAETGTTGQKKHADQLIETLLRSWAASPAKLTPPAVSAELNTLHQLLRWLLFAQDKDLPAPAQVQSLLSSSADPLENMNNQEDTFTGSLHRETTKATLHMERKRQPAARDVHNTATVAGDRQLLKEDAGSEQLPPQPRTAAENGIYVDHAGLVLLHPFFEYFFREFDLLDGPHFCDTAARALAVHLLQYLVTGRESPAEHVLTLEKFLCGLQPSDGVPRFIQLTARMQEEADTLLRAAIGHWKILKSTSPAGLREGFLQRPGTLTVSTFENRLTVEAHSHDILLNYLPWGLGIIRLPWLTAPLLVDWHS</sequence>
<protein>
    <submittedName>
        <fullName evidence="1">Uncharacterized protein</fullName>
    </submittedName>
</protein>
<dbReference type="Pfam" id="PF19268">
    <property type="entry name" value="CIS_TMP"/>
    <property type="match status" value="1"/>
</dbReference>
<dbReference type="Proteomes" id="UP000596092">
    <property type="component" value="Chromosome"/>
</dbReference>
<evidence type="ECO:0000313" key="1">
    <source>
        <dbReference type="EMBL" id="QQG65865.1"/>
    </source>
</evidence>
<gene>
    <name evidence="1" type="ORF">HP555_08290</name>
</gene>
<dbReference type="AlphaFoldDB" id="A0A7T5VDE7"/>
<keyword evidence="2" id="KW-1185">Reference proteome</keyword>
<dbReference type="KEGG" id="dog:HP555_08290"/>
<proteinExistence type="predicted"/>
<accession>A0A7T5VDE7</accession>
<dbReference type="InterPro" id="IPR045538">
    <property type="entry name" value="CIS_TMP"/>
</dbReference>
<reference evidence="1 2" key="1">
    <citation type="submission" date="2020-05" db="EMBL/GenBank/DDBJ databases">
        <title>Complete genome of Desulfobulbus oligotrophicus.</title>
        <authorList>
            <person name="Podar M."/>
        </authorList>
    </citation>
    <scope>NUCLEOTIDE SEQUENCE [LARGE SCALE GENOMIC DNA]</scope>
    <source>
        <strain evidence="1 2">Prop6</strain>
    </source>
</reference>
<dbReference type="RefSeq" id="WP_199261439.1">
    <property type="nucleotide sequence ID" value="NZ_CP054140.1"/>
</dbReference>
<dbReference type="EMBL" id="CP054140">
    <property type="protein sequence ID" value="QQG65865.1"/>
    <property type="molecule type" value="Genomic_DNA"/>
</dbReference>
<evidence type="ECO:0000313" key="2">
    <source>
        <dbReference type="Proteomes" id="UP000596092"/>
    </source>
</evidence>
<name>A0A7T5VDE7_9BACT</name>
<organism evidence="1 2">
    <name type="scientific">Desulfobulbus oligotrophicus</name>
    <dbReference type="NCBI Taxonomy" id="1909699"/>
    <lineage>
        <taxon>Bacteria</taxon>
        <taxon>Pseudomonadati</taxon>
        <taxon>Thermodesulfobacteriota</taxon>
        <taxon>Desulfobulbia</taxon>
        <taxon>Desulfobulbales</taxon>
        <taxon>Desulfobulbaceae</taxon>
        <taxon>Desulfobulbus</taxon>
    </lineage>
</organism>